<reference evidence="2" key="1">
    <citation type="submission" date="2023-10" db="EMBL/GenBank/DDBJ databases">
        <title>Genome Sequence of the Bacteria from From Gut Wall in Crohn's Disease.</title>
        <authorList>
            <person name="Rodriguez-Palacios A."/>
        </authorList>
    </citation>
    <scope>NUCLEOTIDE SEQUENCE</scope>
    <source>
        <strain evidence="2">CavFT-hAR58</strain>
    </source>
</reference>
<dbReference type="PROSITE" id="PS51257">
    <property type="entry name" value="PROKAR_LIPOPROTEIN"/>
    <property type="match status" value="1"/>
</dbReference>
<protein>
    <recommendedName>
        <fullName evidence="4">DUF4925 domain-containing protein</fullName>
    </recommendedName>
</protein>
<dbReference type="AlphaFoldDB" id="A0AAE4LLC8"/>
<organism evidence="2 3">
    <name type="scientific">Alistipes finegoldii</name>
    <dbReference type="NCBI Taxonomy" id="214856"/>
    <lineage>
        <taxon>Bacteria</taxon>
        <taxon>Pseudomonadati</taxon>
        <taxon>Bacteroidota</taxon>
        <taxon>Bacteroidia</taxon>
        <taxon>Bacteroidales</taxon>
        <taxon>Rikenellaceae</taxon>
        <taxon>Alistipes</taxon>
    </lineage>
</organism>
<evidence type="ECO:0008006" key="4">
    <source>
        <dbReference type="Google" id="ProtNLM"/>
    </source>
</evidence>
<dbReference type="EMBL" id="JAWDES010000005">
    <property type="protein sequence ID" value="MDU0259734.1"/>
    <property type="molecule type" value="Genomic_DNA"/>
</dbReference>
<name>A0AAE4LLC8_9BACT</name>
<accession>A0AAE4LLC8</accession>
<feature type="signal peptide" evidence="1">
    <location>
        <begin position="1"/>
        <end position="19"/>
    </location>
</feature>
<feature type="chain" id="PRO_5042161237" description="DUF4925 domain-containing protein" evidence="1">
    <location>
        <begin position="20"/>
        <end position="295"/>
    </location>
</feature>
<sequence length="295" mass="32023">MKNLLHKIASVFVVCAALAAFTACNDDDGKVKKPQVSSELVGSYMPHYFKEVPDEGGGEPSRFYLEVAAAWTDPDNIPGIDLSASMDMPAGSFIMPFNTILDLVSAIGSQFVSSGLVQLDLHSDGLFAAKYHEVVVEEGADIMTTIFSPTFAEAVSVFPSAETAAVLPEGALSFYTESNLFFAAVSKDFIRAIEKQEGMEILSEIDKMLGAYKGLSVVSTDSHYAIPFKYTFEGGVFRLYVDRAMMLPYVKLLKDVLGGLGLDPSQMMGLDPAVILDDLFNATTELQIAVYLKKM</sequence>
<comment type="caution">
    <text evidence="2">The sequence shown here is derived from an EMBL/GenBank/DDBJ whole genome shotgun (WGS) entry which is preliminary data.</text>
</comment>
<evidence type="ECO:0000313" key="2">
    <source>
        <dbReference type="EMBL" id="MDU0259734.1"/>
    </source>
</evidence>
<evidence type="ECO:0000256" key="1">
    <source>
        <dbReference type="SAM" id="SignalP"/>
    </source>
</evidence>
<dbReference type="RefSeq" id="WP_014774382.1">
    <property type="nucleotide sequence ID" value="NZ_BAAFKU010000004.1"/>
</dbReference>
<keyword evidence="1" id="KW-0732">Signal</keyword>
<gene>
    <name evidence="2" type="ORF">RVH17_06340</name>
</gene>
<evidence type="ECO:0000313" key="3">
    <source>
        <dbReference type="Proteomes" id="UP001181347"/>
    </source>
</evidence>
<proteinExistence type="predicted"/>
<dbReference type="Proteomes" id="UP001181347">
    <property type="component" value="Unassembled WGS sequence"/>
</dbReference>